<protein>
    <submittedName>
        <fullName evidence="1">Uncharacterized protein</fullName>
    </submittedName>
</protein>
<proteinExistence type="predicted"/>
<accession>A0A653I8F2</accession>
<reference evidence="1 2" key="1">
    <citation type="submission" date="2019-10" db="EMBL/GenBank/DDBJ databases">
        <authorList>
            <person name="Karimi E."/>
        </authorList>
    </citation>
    <scope>NUCLEOTIDE SEQUENCE [LARGE SCALE GENOMIC DNA]</scope>
    <source>
        <strain evidence="1">Exiguobacterium sp. 9Y</strain>
    </source>
</reference>
<dbReference type="AlphaFoldDB" id="A0A653I8F2"/>
<name>A0A653I8F2_9BACL</name>
<dbReference type="Proteomes" id="UP000439752">
    <property type="component" value="Unassembled WGS sequence"/>
</dbReference>
<evidence type="ECO:0000313" key="2">
    <source>
        <dbReference type="Proteomes" id="UP000439752"/>
    </source>
</evidence>
<organism evidence="1 2">
    <name type="scientific">Exiguobacterium oxidotolerans</name>
    <dbReference type="NCBI Taxonomy" id="223958"/>
    <lineage>
        <taxon>Bacteria</taxon>
        <taxon>Bacillati</taxon>
        <taxon>Bacillota</taxon>
        <taxon>Bacilli</taxon>
        <taxon>Bacillales</taxon>
        <taxon>Bacillales Family XII. Incertae Sedis</taxon>
        <taxon>Exiguobacterium</taxon>
    </lineage>
</organism>
<dbReference type="EMBL" id="CABWKQ010000018">
    <property type="protein sequence ID" value="VWX35412.1"/>
    <property type="molecule type" value="Genomic_DNA"/>
</dbReference>
<gene>
    <name evidence="1" type="ORF">EXIGUO9Y_250019</name>
</gene>
<keyword evidence="2" id="KW-1185">Reference proteome</keyword>
<sequence length="213" mass="24455">MRQAAIQNNFDWCRLICELHGCTVTETPDRWKATGDVPALYPELMIRTPRQHLTLDTASSIKDCTASYDFSKDGLTHLFTAEWIARQPIYDRRALPPDWTVVTNVQLAEQFFKLVDVHDLPRDLFNRKEVRLFFSDQQQAAFIAFSNGQTTGLSHLTSDYLDERLWDDVIRLSSAHFPGQRIVGYEYGDQLITALEAGFDDIGPLAVWKRMTP</sequence>
<dbReference type="RefSeq" id="WP_029331832.1">
    <property type="nucleotide sequence ID" value="NZ_LR732312.1"/>
</dbReference>
<evidence type="ECO:0000313" key="1">
    <source>
        <dbReference type="EMBL" id="VWX35412.1"/>
    </source>
</evidence>